<keyword evidence="6 9" id="KW-0224">Dipeptidase</keyword>
<keyword evidence="5 9" id="KW-0862">Zinc</keyword>
<protein>
    <recommendedName>
        <fullName evidence="9 10">D-alanyl-D-alanine dipeptidase</fullName>
        <shortName evidence="9 10">D-Ala-D-Ala dipeptidase</shortName>
        <ecNumber evidence="9 10">3.4.13.22</ecNumber>
    </recommendedName>
</protein>
<evidence type="ECO:0000256" key="4">
    <source>
        <dbReference type="ARBA" id="ARBA00022801"/>
    </source>
</evidence>
<dbReference type="EMBL" id="CP097289">
    <property type="protein sequence ID" value="UQT60532.1"/>
    <property type="molecule type" value="Genomic_DNA"/>
</dbReference>
<comment type="function">
    <text evidence="9 10">Catalyzes hydrolysis of the D-alanyl-D-alanine dipeptide.</text>
</comment>
<reference evidence="11 12" key="1">
    <citation type="submission" date="2022-05" db="EMBL/GenBank/DDBJ databases">
        <authorList>
            <person name="Zhou X."/>
            <person name="Li K."/>
            <person name="Man Y."/>
        </authorList>
    </citation>
    <scope>NUCLEOTIDE SEQUENCE [LARGE SCALE GENOMIC DNA]</scope>
    <source>
        <strain evidence="11 12">MS405</strain>
    </source>
</reference>
<keyword evidence="11" id="KW-0121">Carboxypeptidase</keyword>
<feature type="site" description="Transition state stabilizer" evidence="9">
    <location>
        <position position="79"/>
    </location>
</feature>
<name>A0ABY4Q487_9ACTN</name>
<gene>
    <name evidence="11" type="ORF">M4V62_38720</name>
</gene>
<dbReference type="RefSeq" id="WP_249591866.1">
    <property type="nucleotide sequence ID" value="NZ_BAAAQL010000018.1"/>
</dbReference>
<comment type="similarity">
    <text evidence="9 10">Belongs to the peptidase M15D family.</text>
</comment>
<feature type="binding site" evidence="9">
    <location>
        <position position="130"/>
    </location>
    <ligand>
        <name>Zn(2+)</name>
        <dbReference type="ChEBI" id="CHEBI:29105"/>
        <note>catalytic</note>
    </ligand>
</feature>
<dbReference type="Gene3D" id="3.30.1380.10">
    <property type="match status" value="1"/>
</dbReference>
<comment type="cofactor">
    <cofactor evidence="9">
        <name>Zn(2+)</name>
        <dbReference type="ChEBI" id="CHEBI:29105"/>
    </cofactor>
    <text evidence="9">Binds 1 zinc ion per subunit.</text>
</comment>
<dbReference type="Pfam" id="PF01427">
    <property type="entry name" value="Peptidase_M15"/>
    <property type="match status" value="1"/>
</dbReference>
<evidence type="ECO:0000256" key="9">
    <source>
        <dbReference type="HAMAP-Rule" id="MF_01924"/>
    </source>
</evidence>
<keyword evidence="12" id="KW-1185">Reference proteome</keyword>
<dbReference type="Proteomes" id="UP000829992">
    <property type="component" value="Chromosome"/>
</dbReference>
<keyword evidence="7 9" id="KW-0482">Metalloprotease</keyword>
<dbReference type="PANTHER" id="PTHR43126:SF2">
    <property type="entry name" value="D-ALANYL-D-ALANINE DIPEPTIDASE"/>
    <property type="match status" value="1"/>
</dbReference>
<dbReference type="InterPro" id="IPR009045">
    <property type="entry name" value="Zn_M74/Hedgehog-like"/>
</dbReference>
<evidence type="ECO:0000256" key="3">
    <source>
        <dbReference type="ARBA" id="ARBA00022723"/>
    </source>
</evidence>
<keyword evidence="2 9" id="KW-0645">Protease</keyword>
<evidence type="ECO:0000256" key="6">
    <source>
        <dbReference type="ARBA" id="ARBA00022997"/>
    </source>
</evidence>
<dbReference type="EC" id="3.4.13.22" evidence="9 10"/>
<evidence type="ECO:0000256" key="10">
    <source>
        <dbReference type="PIRNR" id="PIRNR026671"/>
    </source>
</evidence>
<dbReference type="SUPFAM" id="SSF55166">
    <property type="entry name" value="Hedgehog/DD-peptidase"/>
    <property type="match status" value="1"/>
</dbReference>
<evidence type="ECO:0000256" key="5">
    <source>
        <dbReference type="ARBA" id="ARBA00022833"/>
    </source>
</evidence>
<keyword evidence="4 9" id="KW-0378">Hydrolase</keyword>
<sequence length="221" mass="24627">MSPIEIMLMSDPKVAAVPVRECGEPLVDVRHDGALLVDTRAQDTDDAFARLREGVLARLLHAQGLLPGGLRLLFVEGYRPPWLQRSYFEEYEGHLRALHPTWDAERLHAAASRYVSPPRIAPHSEGSAVDLTLADADGRELDLGTRMNADPEESEGACYTDADNITPGARRNREILGTALRNEGLVNYPTEWWHWSYGDRYWALATGAPHALYGAMELSRP</sequence>
<evidence type="ECO:0000313" key="11">
    <source>
        <dbReference type="EMBL" id="UQT60532.1"/>
    </source>
</evidence>
<feature type="active site" description="Proton donor/acceptor" evidence="9">
    <location>
        <position position="191"/>
    </location>
</feature>
<organism evidence="11 12">
    <name type="scientific">Streptomyces durmitorensis</name>
    <dbReference type="NCBI Taxonomy" id="319947"/>
    <lineage>
        <taxon>Bacteria</taxon>
        <taxon>Bacillati</taxon>
        <taxon>Actinomycetota</taxon>
        <taxon>Actinomycetes</taxon>
        <taxon>Kitasatosporales</taxon>
        <taxon>Streptomycetaceae</taxon>
        <taxon>Streptomyces</taxon>
    </lineage>
</organism>
<feature type="binding site" evidence="9">
    <location>
        <position position="123"/>
    </location>
    <ligand>
        <name>Zn(2+)</name>
        <dbReference type="ChEBI" id="CHEBI:29105"/>
        <note>catalytic</note>
    </ligand>
</feature>
<keyword evidence="3 9" id="KW-0479">Metal-binding</keyword>
<dbReference type="PIRSF" id="PIRSF026671">
    <property type="entry name" value="AA_dipeptidase"/>
    <property type="match status" value="1"/>
</dbReference>
<evidence type="ECO:0000256" key="8">
    <source>
        <dbReference type="ARBA" id="ARBA00023316"/>
    </source>
</evidence>
<evidence type="ECO:0000256" key="1">
    <source>
        <dbReference type="ARBA" id="ARBA00001362"/>
    </source>
</evidence>
<evidence type="ECO:0000256" key="2">
    <source>
        <dbReference type="ARBA" id="ARBA00022670"/>
    </source>
</evidence>
<dbReference type="HAMAP" id="MF_01924">
    <property type="entry name" value="A_A_dipeptidase"/>
    <property type="match status" value="1"/>
</dbReference>
<dbReference type="PANTHER" id="PTHR43126">
    <property type="entry name" value="D-ALANYL-D-ALANINE DIPEPTIDASE"/>
    <property type="match status" value="1"/>
</dbReference>
<proteinExistence type="inferred from homology"/>
<evidence type="ECO:0000256" key="7">
    <source>
        <dbReference type="ARBA" id="ARBA00023049"/>
    </source>
</evidence>
<accession>A0ABY4Q487</accession>
<feature type="binding site" evidence="9">
    <location>
        <position position="194"/>
    </location>
    <ligand>
        <name>Zn(2+)</name>
        <dbReference type="ChEBI" id="CHEBI:29105"/>
        <note>catalytic</note>
    </ligand>
</feature>
<evidence type="ECO:0000313" key="12">
    <source>
        <dbReference type="Proteomes" id="UP000829992"/>
    </source>
</evidence>
<keyword evidence="8 10" id="KW-0961">Cell wall biogenesis/degradation</keyword>
<comment type="catalytic activity">
    <reaction evidence="1 9 10">
        <text>D-alanyl-D-alanine + H2O = 2 D-alanine</text>
        <dbReference type="Rhea" id="RHEA:20661"/>
        <dbReference type="ChEBI" id="CHEBI:15377"/>
        <dbReference type="ChEBI" id="CHEBI:57416"/>
        <dbReference type="ChEBI" id="CHEBI:57822"/>
        <dbReference type="EC" id="3.4.13.22"/>
    </reaction>
</comment>
<dbReference type="InterPro" id="IPR000755">
    <property type="entry name" value="A_A_dipeptidase"/>
</dbReference>
<dbReference type="GO" id="GO:0004180">
    <property type="term" value="F:carboxypeptidase activity"/>
    <property type="evidence" value="ECO:0007669"/>
    <property type="project" value="UniProtKB-KW"/>
</dbReference>